<dbReference type="PhylomeDB" id="A0A0A2JE19"/>
<evidence type="ECO:0000256" key="2">
    <source>
        <dbReference type="SAM" id="MobiDB-lite"/>
    </source>
</evidence>
<feature type="region of interest" description="Disordered" evidence="2">
    <location>
        <begin position="1"/>
        <end position="41"/>
    </location>
</feature>
<dbReference type="VEuPathDB" id="FungiDB:PEXP_041890"/>
<dbReference type="GO" id="GO:0005634">
    <property type="term" value="C:nucleus"/>
    <property type="evidence" value="ECO:0007669"/>
    <property type="project" value="TreeGrafter"/>
</dbReference>
<comment type="similarity">
    <text evidence="1">Belongs to the TMA16 family.</text>
</comment>
<dbReference type="InterPro" id="IPR021346">
    <property type="entry name" value="Tma16"/>
</dbReference>
<organism evidence="3 4">
    <name type="scientific">Penicillium expansum</name>
    <name type="common">Blue mold rot fungus</name>
    <dbReference type="NCBI Taxonomy" id="27334"/>
    <lineage>
        <taxon>Eukaryota</taxon>
        <taxon>Fungi</taxon>
        <taxon>Dikarya</taxon>
        <taxon>Ascomycota</taxon>
        <taxon>Pezizomycotina</taxon>
        <taxon>Eurotiomycetes</taxon>
        <taxon>Eurotiomycetidae</taxon>
        <taxon>Eurotiales</taxon>
        <taxon>Aspergillaceae</taxon>
        <taxon>Penicillium</taxon>
    </lineage>
</organism>
<dbReference type="Proteomes" id="UP000030143">
    <property type="component" value="Unassembled WGS sequence"/>
</dbReference>
<accession>A0A0A2JE19</accession>
<proteinExistence type="inferred from homology"/>
<dbReference type="RefSeq" id="XP_016595614.1">
    <property type="nucleotide sequence ID" value="XM_016742092.1"/>
</dbReference>
<name>A0A0A2JE19_PENEN</name>
<protein>
    <recommendedName>
        <fullName evidence="5">Translation machinery-associated protein 16</fullName>
    </recommendedName>
</protein>
<sequence length="178" mass="20654">MPVTLEKVHKQISKKRSSTNALHENSRDAHRLRKAGARDDRLSRHNATVNRARQPYLDRIDYIFEAIQELTEALSTEEISEFVAKYIDRDTEEIKQLESERRKGRPPSKREEALKQRVQTEGREFSTGLWMPDLGDQYAMTAMKNWNGHWSGLSAIKFMRFTKAGEKLTSTFPPKSMS</sequence>
<dbReference type="EMBL" id="JQFZ01000258">
    <property type="protein sequence ID" value="KGO52918.1"/>
    <property type="molecule type" value="Genomic_DNA"/>
</dbReference>
<evidence type="ECO:0008006" key="5">
    <source>
        <dbReference type="Google" id="ProtNLM"/>
    </source>
</evidence>
<reference evidence="3 4" key="1">
    <citation type="journal article" date="2015" name="Mol. Plant Microbe Interact.">
        <title>Genome, transcriptome, and functional analyses of Penicillium expansum provide new insights into secondary metabolism and pathogenicity.</title>
        <authorList>
            <person name="Ballester A.R."/>
            <person name="Marcet-Houben M."/>
            <person name="Levin E."/>
            <person name="Sela N."/>
            <person name="Selma-Lazaro C."/>
            <person name="Carmona L."/>
            <person name="Wisniewski M."/>
            <person name="Droby S."/>
            <person name="Gonzalez-Candelas L."/>
            <person name="Gabaldon T."/>
        </authorList>
    </citation>
    <scope>NUCLEOTIDE SEQUENCE [LARGE SCALE GENOMIC DNA]</scope>
    <source>
        <strain evidence="3 4">MD-8</strain>
    </source>
</reference>
<gene>
    <name evidence="3" type="ORF">PEX2_048170</name>
</gene>
<dbReference type="STRING" id="27334.A0A0A2JE19"/>
<dbReference type="PANTHER" id="PTHR13349">
    <property type="entry name" value="TRANSLATION MACHINERY-ASSOCIATED PROTEIN 16"/>
    <property type="match status" value="1"/>
</dbReference>
<dbReference type="HOGENOM" id="CLU_106785_1_0_1"/>
<dbReference type="Gene3D" id="1.20.1440.170">
    <property type="entry name" value="Translation machinery-associated protein 16-like"/>
    <property type="match status" value="1"/>
</dbReference>
<dbReference type="AlphaFoldDB" id="A0A0A2JE19"/>
<dbReference type="OrthoDB" id="270284at2759"/>
<comment type="caution">
    <text evidence="3">The sequence shown here is derived from an EMBL/GenBank/DDBJ whole genome shotgun (WGS) entry which is preliminary data.</text>
</comment>
<keyword evidence="4" id="KW-1185">Reference proteome</keyword>
<feature type="region of interest" description="Disordered" evidence="2">
    <location>
        <begin position="97"/>
        <end position="117"/>
    </location>
</feature>
<feature type="compositionally biased region" description="Basic and acidic residues" evidence="2">
    <location>
        <begin position="108"/>
        <end position="117"/>
    </location>
</feature>
<evidence type="ECO:0000313" key="4">
    <source>
        <dbReference type="Proteomes" id="UP000030143"/>
    </source>
</evidence>
<dbReference type="Pfam" id="PF11176">
    <property type="entry name" value="Tma16"/>
    <property type="match status" value="1"/>
</dbReference>
<evidence type="ECO:0000313" key="3">
    <source>
        <dbReference type="EMBL" id="KGO52918.1"/>
    </source>
</evidence>
<dbReference type="PANTHER" id="PTHR13349:SF2">
    <property type="entry name" value="TRANSLATION MACHINERY-ASSOCIATED PROTEIN 16"/>
    <property type="match status" value="1"/>
</dbReference>
<evidence type="ECO:0000256" key="1">
    <source>
        <dbReference type="ARBA" id="ARBA00034127"/>
    </source>
</evidence>
<dbReference type="InterPro" id="IPR038356">
    <property type="entry name" value="Tma16_sf"/>
</dbReference>
<dbReference type="GeneID" id="27677511"/>